<evidence type="ECO:0000313" key="14">
    <source>
        <dbReference type="EMBL" id="EFN66448.1"/>
    </source>
</evidence>
<dbReference type="InterPro" id="IPR020422">
    <property type="entry name" value="TYR_PHOSPHATASE_DUAL_dom"/>
</dbReference>
<feature type="domain" description="Tyrosine specific protein phosphatases" evidence="13">
    <location>
        <begin position="416"/>
        <end position="473"/>
    </location>
</feature>
<keyword evidence="5" id="KW-0378">Hydrolase</keyword>
<evidence type="ECO:0000256" key="2">
    <source>
        <dbReference type="ARBA" id="ARBA00004496"/>
    </source>
</evidence>
<comment type="subcellular location">
    <subcellularLocation>
        <location evidence="2">Cytoplasm</location>
    </subcellularLocation>
    <subcellularLocation>
        <location evidence="1">Nucleus</location>
    </subcellularLocation>
</comment>
<keyword evidence="4" id="KW-0963">Cytoplasm</keyword>
<dbReference type="PROSITE" id="PS50056">
    <property type="entry name" value="TYR_PHOSPHATASE_2"/>
    <property type="match status" value="1"/>
</dbReference>
<dbReference type="PANTHER" id="PTHR45848">
    <property type="entry name" value="DUAL SPECIFICITY PROTEIN PHOSPHATASE 12 FAMILY MEMBER"/>
    <property type="match status" value="1"/>
</dbReference>
<evidence type="ECO:0000256" key="8">
    <source>
        <dbReference type="ARBA" id="ARBA00047761"/>
    </source>
</evidence>
<dbReference type="CDD" id="cd14498">
    <property type="entry name" value="DSP"/>
    <property type="match status" value="1"/>
</dbReference>
<comment type="catalytic activity">
    <reaction evidence="8">
        <text>O-phospho-L-seryl-[protein] + H2O = L-seryl-[protein] + phosphate</text>
        <dbReference type="Rhea" id="RHEA:20629"/>
        <dbReference type="Rhea" id="RHEA-COMP:9863"/>
        <dbReference type="Rhea" id="RHEA-COMP:11604"/>
        <dbReference type="ChEBI" id="CHEBI:15377"/>
        <dbReference type="ChEBI" id="CHEBI:29999"/>
        <dbReference type="ChEBI" id="CHEBI:43474"/>
        <dbReference type="ChEBI" id="CHEBI:83421"/>
        <dbReference type="EC" id="3.1.3.16"/>
    </reaction>
</comment>
<dbReference type="Proteomes" id="UP000000311">
    <property type="component" value="Unassembled WGS sequence"/>
</dbReference>
<evidence type="ECO:0000259" key="13">
    <source>
        <dbReference type="PROSITE" id="PS50056"/>
    </source>
</evidence>
<dbReference type="PROSITE" id="PS50054">
    <property type="entry name" value="TYR_PHOSPHATASE_DUAL"/>
    <property type="match status" value="1"/>
</dbReference>
<dbReference type="InterPro" id="IPR000340">
    <property type="entry name" value="Dual-sp_phosphatase_cat-dom"/>
</dbReference>
<evidence type="ECO:0000256" key="5">
    <source>
        <dbReference type="ARBA" id="ARBA00022801"/>
    </source>
</evidence>
<dbReference type="SMART" id="SM00195">
    <property type="entry name" value="DSPc"/>
    <property type="match status" value="1"/>
</dbReference>
<evidence type="ECO:0000256" key="7">
    <source>
        <dbReference type="ARBA" id="ARBA00023242"/>
    </source>
</evidence>
<keyword evidence="7" id="KW-0539">Nucleus</keyword>
<dbReference type="InterPro" id="IPR029021">
    <property type="entry name" value="Prot-tyrosine_phosphatase-like"/>
</dbReference>
<protein>
    <submittedName>
        <fullName evidence="14">Dual specificity protein phosphatase 12</fullName>
    </submittedName>
</protein>
<evidence type="ECO:0000256" key="9">
    <source>
        <dbReference type="ARBA" id="ARBA00048336"/>
    </source>
</evidence>
<dbReference type="SMART" id="SM00404">
    <property type="entry name" value="PTPc_motif"/>
    <property type="match status" value="1"/>
</dbReference>
<dbReference type="STRING" id="104421.E2AJC7"/>
<dbReference type="EMBL" id="GL439972">
    <property type="protein sequence ID" value="EFN66448.1"/>
    <property type="molecule type" value="Genomic_DNA"/>
</dbReference>
<dbReference type="SUPFAM" id="SSF52799">
    <property type="entry name" value="(Phosphotyrosine protein) phosphatases II"/>
    <property type="match status" value="1"/>
</dbReference>
<dbReference type="OrthoDB" id="2017893at2759"/>
<dbReference type="InterPro" id="IPR016130">
    <property type="entry name" value="Tyr_Pase_AS"/>
</dbReference>
<feature type="coiled-coil region" evidence="11">
    <location>
        <begin position="30"/>
        <end position="269"/>
    </location>
</feature>
<dbReference type="Gene3D" id="3.90.190.10">
    <property type="entry name" value="Protein tyrosine phosphatase superfamily"/>
    <property type="match status" value="1"/>
</dbReference>
<accession>E2AJC7</accession>
<proteinExistence type="inferred from homology"/>
<dbReference type="GO" id="GO:0008138">
    <property type="term" value="F:protein tyrosine/serine/threonine phosphatase activity"/>
    <property type="evidence" value="ECO:0007669"/>
    <property type="project" value="TreeGrafter"/>
</dbReference>
<dbReference type="GO" id="GO:0005737">
    <property type="term" value="C:cytoplasm"/>
    <property type="evidence" value="ECO:0007669"/>
    <property type="project" value="UniProtKB-SubCell"/>
</dbReference>
<dbReference type="FunFam" id="3.90.190.10:FF:000056">
    <property type="entry name" value="Dual specificity phosphatase 12"/>
    <property type="match status" value="1"/>
</dbReference>
<sequence>MSKLPNLGGESAIDVKVKECLEESLIQDDYKKLKHENECYLQQLHVLRLKLEASEALNKELQERNEALEQSADQHATKINQMFAERKEKYRVEKEEYENYIADLEIKATQNIQEITELREELKRLRNLNQPHDSICTDDVTMYKEENKELAILLKTEKKNVEQLEEKFTNMETQYQELENLLKITTKQLEEKNEALENMREELAINRMELESLKVTPASVTCKGNSLFAEVEDRRQMLLGQMKKLQIKYQEAKQALNIKMKEIHLLRTEKTELIRKWETDVIDAQQEDADLLNKYKSRIFDLESKLKIEIERNNQVEEIQSTDDSFKVLRMAQDNANKLTREDFDAGPCSFDEIELGLYLGNLTAATDVDWLKEVEMTHILTIDSCPLPRKIQECIPNLVIKYIQVTDMPREDLLTHFEDSYEFIDRALESNGRILVHCYFGVSRSATMVIAYAMKKHKLSFADAFQLVKSKRRFVAPNPGFMAQLQLYEDMGYGVDSTNVQFKMYRLQIAADKVRKARILPQSCVDLVKPDPALTTVRPEPTVYRCKKCRRIVASASNILPHAPHEKQIWRHISVKNPKDVENCDKLVLKREEPTRVELCDKIYFVEPLAWMPDITHTVEGKLNCPKCNTKLGSYSWISGSQCPCGSKIAPAFYLVPSKLDWSNVVQNVQVTV</sequence>
<dbReference type="FunCoup" id="E2AJC7">
    <property type="interactions" value="1890"/>
</dbReference>
<reference evidence="14 15" key="1">
    <citation type="journal article" date="2010" name="Science">
        <title>Genomic comparison of the ants Camponotus floridanus and Harpegnathos saltator.</title>
        <authorList>
            <person name="Bonasio R."/>
            <person name="Zhang G."/>
            <person name="Ye C."/>
            <person name="Mutti N.S."/>
            <person name="Fang X."/>
            <person name="Qin N."/>
            <person name="Donahue G."/>
            <person name="Yang P."/>
            <person name="Li Q."/>
            <person name="Li C."/>
            <person name="Zhang P."/>
            <person name="Huang Z."/>
            <person name="Berger S.L."/>
            <person name="Reinberg D."/>
            <person name="Wang J."/>
            <person name="Liebig J."/>
        </authorList>
    </citation>
    <scope>NUCLEOTIDE SEQUENCE [LARGE SCALE GENOMIC DNA]</scope>
    <source>
        <strain evidence="15">C129</strain>
    </source>
</reference>
<evidence type="ECO:0000256" key="1">
    <source>
        <dbReference type="ARBA" id="ARBA00004123"/>
    </source>
</evidence>
<dbReference type="InterPro" id="IPR003595">
    <property type="entry name" value="Tyr_Pase_cat"/>
</dbReference>
<evidence type="ECO:0000256" key="10">
    <source>
        <dbReference type="ARBA" id="ARBA00051722"/>
    </source>
</evidence>
<name>E2AJC7_CAMFO</name>
<evidence type="ECO:0000313" key="15">
    <source>
        <dbReference type="Proteomes" id="UP000000311"/>
    </source>
</evidence>
<keyword evidence="6" id="KW-0904">Protein phosphatase</keyword>
<comment type="similarity">
    <text evidence="3">Belongs to the protein-tyrosine phosphatase family. Non-receptor class dual specificity subfamily.</text>
</comment>
<evidence type="ECO:0000256" key="11">
    <source>
        <dbReference type="SAM" id="Coils"/>
    </source>
</evidence>
<comment type="catalytic activity">
    <reaction evidence="10">
        <text>O-phospho-L-tyrosyl-[protein] + H2O = L-tyrosyl-[protein] + phosphate</text>
        <dbReference type="Rhea" id="RHEA:10684"/>
        <dbReference type="Rhea" id="RHEA-COMP:10136"/>
        <dbReference type="Rhea" id="RHEA-COMP:20101"/>
        <dbReference type="ChEBI" id="CHEBI:15377"/>
        <dbReference type="ChEBI" id="CHEBI:43474"/>
        <dbReference type="ChEBI" id="CHEBI:46858"/>
        <dbReference type="ChEBI" id="CHEBI:61978"/>
        <dbReference type="EC" id="3.1.3.48"/>
    </reaction>
</comment>
<evidence type="ECO:0000256" key="4">
    <source>
        <dbReference type="ARBA" id="ARBA00022490"/>
    </source>
</evidence>
<dbReference type="GO" id="GO:0004725">
    <property type="term" value="F:protein tyrosine phosphatase activity"/>
    <property type="evidence" value="ECO:0007669"/>
    <property type="project" value="UniProtKB-EC"/>
</dbReference>
<gene>
    <name evidence="14" type="ORF">EAG_12597</name>
</gene>
<evidence type="ECO:0000256" key="6">
    <source>
        <dbReference type="ARBA" id="ARBA00022912"/>
    </source>
</evidence>
<dbReference type="PANTHER" id="PTHR45848:SF4">
    <property type="entry name" value="DUAL SPECIFICITY PROTEIN PHOSPHATASE 12"/>
    <property type="match status" value="1"/>
</dbReference>
<dbReference type="PROSITE" id="PS00383">
    <property type="entry name" value="TYR_PHOSPHATASE_1"/>
    <property type="match status" value="1"/>
</dbReference>
<dbReference type="Pfam" id="PF00782">
    <property type="entry name" value="DSPc"/>
    <property type="match status" value="1"/>
</dbReference>
<keyword evidence="15" id="KW-1185">Reference proteome</keyword>
<keyword evidence="11" id="KW-0175">Coiled coil</keyword>
<dbReference type="InterPro" id="IPR000387">
    <property type="entry name" value="Tyr_Pase_dom"/>
</dbReference>
<evidence type="ECO:0000256" key="3">
    <source>
        <dbReference type="ARBA" id="ARBA00008601"/>
    </source>
</evidence>
<dbReference type="GO" id="GO:0004722">
    <property type="term" value="F:protein serine/threonine phosphatase activity"/>
    <property type="evidence" value="ECO:0007669"/>
    <property type="project" value="UniProtKB-EC"/>
</dbReference>
<dbReference type="InParanoid" id="E2AJC7"/>
<organism evidence="15">
    <name type="scientific">Camponotus floridanus</name>
    <name type="common">Florida carpenter ant</name>
    <dbReference type="NCBI Taxonomy" id="104421"/>
    <lineage>
        <taxon>Eukaryota</taxon>
        <taxon>Metazoa</taxon>
        <taxon>Ecdysozoa</taxon>
        <taxon>Arthropoda</taxon>
        <taxon>Hexapoda</taxon>
        <taxon>Insecta</taxon>
        <taxon>Pterygota</taxon>
        <taxon>Neoptera</taxon>
        <taxon>Endopterygota</taxon>
        <taxon>Hymenoptera</taxon>
        <taxon>Apocrita</taxon>
        <taxon>Aculeata</taxon>
        <taxon>Formicoidea</taxon>
        <taxon>Formicidae</taxon>
        <taxon>Formicinae</taxon>
        <taxon>Camponotus</taxon>
    </lineage>
</organism>
<dbReference type="AlphaFoldDB" id="E2AJC7"/>
<dbReference type="GO" id="GO:0005634">
    <property type="term" value="C:nucleus"/>
    <property type="evidence" value="ECO:0007669"/>
    <property type="project" value="UniProtKB-SubCell"/>
</dbReference>
<feature type="domain" description="Tyrosine-protein phosphatase" evidence="12">
    <location>
        <begin position="350"/>
        <end position="495"/>
    </location>
</feature>
<evidence type="ECO:0000259" key="12">
    <source>
        <dbReference type="PROSITE" id="PS50054"/>
    </source>
</evidence>
<comment type="catalytic activity">
    <reaction evidence="9">
        <text>O-phospho-L-threonyl-[protein] + H2O = L-threonyl-[protein] + phosphate</text>
        <dbReference type="Rhea" id="RHEA:47004"/>
        <dbReference type="Rhea" id="RHEA-COMP:11060"/>
        <dbReference type="Rhea" id="RHEA-COMP:11605"/>
        <dbReference type="ChEBI" id="CHEBI:15377"/>
        <dbReference type="ChEBI" id="CHEBI:30013"/>
        <dbReference type="ChEBI" id="CHEBI:43474"/>
        <dbReference type="ChEBI" id="CHEBI:61977"/>
        <dbReference type="EC" id="3.1.3.16"/>
    </reaction>
</comment>